<evidence type="ECO:0000259" key="5">
    <source>
        <dbReference type="PROSITE" id="PS50931"/>
    </source>
</evidence>
<evidence type="ECO:0000313" key="7">
    <source>
        <dbReference type="Proteomes" id="UP000078406"/>
    </source>
</evidence>
<evidence type="ECO:0000256" key="4">
    <source>
        <dbReference type="ARBA" id="ARBA00023163"/>
    </source>
</evidence>
<sequence>MEELKRIGVFTKVVQAKSFSEAARRLGIAKSAVSKHIRLLEQEVGVRLINRSTRKLSLTEVGEVYYRHCQQIVDRAEIALNELRQYQDQPTGTLRISSPVAFGRAMLIPVIKELRSLYPSLNIDLELNDEVVNMVEEGIDLAVRVGQLKDSSLVARKLCDIPIVTFASPEYLAVNGTPQRPLDLIEHQWLALSFLPTPIVGQFKDKRTGEFVEHRINSGLKSNSIDAIIDAAAQGLGISALVKATVEEHLKAGRLVSVLNDYELEPRSVYAVYPHREHLPPKVRVFMEFLKKHCENASWVLDNKP</sequence>
<protein>
    <recommendedName>
        <fullName evidence="5">HTH lysR-type domain-containing protein</fullName>
    </recommendedName>
</protein>
<dbReference type="RefSeq" id="WP_049846018.1">
    <property type="nucleotide sequence ID" value="NZ_LLEI02000021.1"/>
</dbReference>
<evidence type="ECO:0000256" key="1">
    <source>
        <dbReference type="ARBA" id="ARBA00009437"/>
    </source>
</evidence>
<keyword evidence="2" id="KW-0805">Transcription regulation</keyword>
<keyword evidence="4" id="KW-0804">Transcription</keyword>
<dbReference type="InterPro" id="IPR000847">
    <property type="entry name" value="LysR_HTH_N"/>
</dbReference>
<keyword evidence="3" id="KW-0238">DNA-binding</keyword>
<dbReference type="Pfam" id="PF00126">
    <property type="entry name" value="HTH_1"/>
    <property type="match status" value="1"/>
</dbReference>
<evidence type="ECO:0000313" key="6">
    <source>
        <dbReference type="EMBL" id="OAJ95199.1"/>
    </source>
</evidence>
<evidence type="ECO:0000256" key="2">
    <source>
        <dbReference type="ARBA" id="ARBA00023015"/>
    </source>
</evidence>
<feature type="domain" description="HTH lysR-type" evidence="5">
    <location>
        <begin position="1"/>
        <end position="59"/>
    </location>
</feature>
<dbReference type="EMBL" id="LLEI02000021">
    <property type="protein sequence ID" value="OAJ95199.1"/>
    <property type="molecule type" value="Genomic_DNA"/>
</dbReference>
<dbReference type="Proteomes" id="UP000078406">
    <property type="component" value="Unassembled WGS sequence"/>
</dbReference>
<accession>A0A177Y2T9</accession>
<dbReference type="GO" id="GO:0003700">
    <property type="term" value="F:DNA-binding transcription factor activity"/>
    <property type="evidence" value="ECO:0007669"/>
    <property type="project" value="InterPro"/>
</dbReference>
<dbReference type="Pfam" id="PF03466">
    <property type="entry name" value="LysR_substrate"/>
    <property type="match status" value="1"/>
</dbReference>
<dbReference type="InterPro" id="IPR058163">
    <property type="entry name" value="LysR-type_TF_proteobact-type"/>
</dbReference>
<dbReference type="Gene3D" id="1.10.10.10">
    <property type="entry name" value="Winged helix-like DNA-binding domain superfamily/Winged helix DNA-binding domain"/>
    <property type="match status" value="1"/>
</dbReference>
<comment type="caution">
    <text evidence="6">The sequence shown here is derived from an EMBL/GenBank/DDBJ whole genome shotgun (WGS) entry which is preliminary data.</text>
</comment>
<dbReference type="SUPFAM" id="SSF53850">
    <property type="entry name" value="Periplasmic binding protein-like II"/>
    <property type="match status" value="1"/>
</dbReference>
<organism evidence="6 7">
    <name type="scientific">Vibrio bivalvicida</name>
    <dbReference type="NCBI Taxonomy" id="1276888"/>
    <lineage>
        <taxon>Bacteria</taxon>
        <taxon>Pseudomonadati</taxon>
        <taxon>Pseudomonadota</taxon>
        <taxon>Gammaproteobacteria</taxon>
        <taxon>Vibrionales</taxon>
        <taxon>Vibrionaceae</taxon>
        <taxon>Vibrio</taxon>
        <taxon>Vibrio oreintalis group</taxon>
    </lineage>
</organism>
<dbReference type="FunFam" id="1.10.10.10:FF:000001">
    <property type="entry name" value="LysR family transcriptional regulator"/>
    <property type="match status" value="1"/>
</dbReference>
<dbReference type="Gene3D" id="3.40.190.290">
    <property type="match status" value="1"/>
</dbReference>
<dbReference type="GO" id="GO:0043565">
    <property type="term" value="F:sequence-specific DNA binding"/>
    <property type="evidence" value="ECO:0007669"/>
    <property type="project" value="TreeGrafter"/>
</dbReference>
<gene>
    <name evidence="6" type="ORF">APB76_07915</name>
</gene>
<dbReference type="AlphaFoldDB" id="A0A177Y2T9"/>
<name>A0A177Y2T9_9VIBR</name>
<dbReference type="GO" id="GO:0006351">
    <property type="term" value="P:DNA-templated transcription"/>
    <property type="evidence" value="ECO:0007669"/>
    <property type="project" value="TreeGrafter"/>
</dbReference>
<dbReference type="SUPFAM" id="SSF46785">
    <property type="entry name" value="Winged helix' DNA-binding domain"/>
    <property type="match status" value="1"/>
</dbReference>
<comment type="similarity">
    <text evidence="1">Belongs to the LysR transcriptional regulatory family.</text>
</comment>
<dbReference type="InterPro" id="IPR036388">
    <property type="entry name" value="WH-like_DNA-bd_sf"/>
</dbReference>
<proteinExistence type="inferred from homology"/>
<dbReference type="PANTHER" id="PTHR30537">
    <property type="entry name" value="HTH-TYPE TRANSCRIPTIONAL REGULATOR"/>
    <property type="match status" value="1"/>
</dbReference>
<dbReference type="CDD" id="cd08422">
    <property type="entry name" value="PBP2_CrgA_like"/>
    <property type="match status" value="1"/>
</dbReference>
<dbReference type="FunFam" id="3.40.190.290:FF:000001">
    <property type="entry name" value="Transcriptional regulator, LysR family"/>
    <property type="match status" value="1"/>
</dbReference>
<dbReference type="PRINTS" id="PR00039">
    <property type="entry name" value="HTHLYSR"/>
</dbReference>
<dbReference type="InterPro" id="IPR005119">
    <property type="entry name" value="LysR_subst-bd"/>
</dbReference>
<evidence type="ECO:0000256" key="3">
    <source>
        <dbReference type="ARBA" id="ARBA00023125"/>
    </source>
</evidence>
<dbReference type="PROSITE" id="PS50931">
    <property type="entry name" value="HTH_LYSR"/>
    <property type="match status" value="1"/>
</dbReference>
<dbReference type="PANTHER" id="PTHR30537:SF5">
    <property type="entry name" value="HTH-TYPE TRANSCRIPTIONAL ACTIVATOR TTDR-RELATED"/>
    <property type="match status" value="1"/>
</dbReference>
<dbReference type="InterPro" id="IPR036390">
    <property type="entry name" value="WH_DNA-bd_sf"/>
</dbReference>
<reference evidence="6 7" key="1">
    <citation type="journal article" date="2016" name="Syst. Appl. Microbiol.">
        <title>Vibrio bivalvicida sp. nov., a novel larval pathogen for bivalve molluscs reared in a hatchery.</title>
        <authorList>
            <person name="Dubert J."/>
            <person name="Romalde J.L."/>
            <person name="Prado S."/>
            <person name="Barja J.L."/>
        </authorList>
    </citation>
    <scope>NUCLEOTIDE SEQUENCE [LARGE SCALE GENOMIC DNA]</scope>
    <source>
        <strain evidence="6 7">605</strain>
    </source>
</reference>